<keyword evidence="9" id="KW-1185">Reference proteome</keyword>
<sequence length="485" mass="54165">MAPRQSKPEVLKKQQRAPDDTLDVIIVGAGLGGLGAAISTLLSGHKVHILEAASAIGEVGAGIQCLPNSSRVLISWGLESTLGNYATTPKQCNMLGWKGEKLSHMDFHEYEEELGTPFWDFHRANLHMGLLERARELGATIEVNARVADVEYIEAGSVTRAAAVLQDGTKRTADLIVGADGINSKCREILLGREDPPILTGDLAYRLLLNTEDMLKDEELRGFVEDPQVNYWMGPDAHAVNYVLRGGKLFNMVLLVPDDMPEGASTLAGNVTEMRELYKDWDPRIPKLLNLCESVYKWRLCIRPGLDPTWSHESAAFTILGDAAHATLPYLASGAGMSLEDGHVLGLCLGRISGKSTIEKRKALDVYERCRRERTEKVVQRGNLQQHLYHVHDGAEQEERDKMFQEFGKFNGRGKVDNEVYEKEGLVKGRDPLPWRWGGVGRWLLTYKCEEDVERRWGEVESEQRRRSEGVAQNVDVEEPVRSVL</sequence>
<evidence type="ECO:0000256" key="2">
    <source>
        <dbReference type="ARBA" id="ARBA00022630"/>
    </source>
</evidence>
<comment type="similarity">
    <text evidence="1">Belongs to the paxM FAD-dependent monooxygenase family.</text>
</comment>
<dbReference type="SUPFAM" id="SSF51905">
    <property type="entry name" value="FAD/NAD(P)-binding domain"/>
    <property type="match status" value="1"/>
</dbReference>
<dbReference type="OrthoDB" id="16820at2759"/>
<keyword evidence="6" id="KW-1133">Transmembrane helix</keyword>
<feature type="transmembrane region" description="Helical" evidence="6">
    <location>
        <begin position="21"/>
        <end position="42"/>
    </location>
</feature>
<dbReference type="Proteomes" id="UP000799779">
    <property type="component" value="Unassembled WGS sequence"/>
</dbReference>
<dbReference type="PANTHER" id="PTHR13789:SF242">
    <property type="entry name" value="FAD-BINDING DOMAIN-CONTAINING PROTEIN"/>
    <property type="match status" value="1"/>
</dbReference>
<evidence type="ECO:0000313" key="9">
    <source>
        <dbReference type="Proteomes" id="UP000799779"/>
    </source>
</evidence>
<keyword evidence="4" id="KW-0560">Oxidoreductase</keyword>
<protein>
    <submittedName>
        <fullName evidence="8">FAD/NAD(P)-binding domain-containing protein</fullName>
    </submittedName>
</protein>
<dbReference type="PRINTS" id="PR00420">
    <property type="entry name" value="RNGMNOXGNASE"/>
</dbReference>
<evidence type="ECO:0000256" key="4">
    <source>
        <dbReference type="ARBA" id="ARBA00023002"/>
    </source>
</evidence>
<keyword evidence="3" id="KW-0274">FAD</keyword>
<keyword evidence="2" id="KW-0285">Flavoprotein</keyword>
<dbReference type="Pfam" id="PF01494">
    <property type="entry name" value="FAD_binding_3"/>
    <property type="match status" value="1"/>
</dbReference>
<reference evidence="8" key="1">
    <citation type="journal article" date="2020" name="Stud. Mycol.">
        <title>101 Dothideomycetes genomes: a test case for predicting lifestyles and emergence of pathogens.</title>
        <authorList>
            <person name="Haridas S."/>
            <person name="Albert R."/>
            <person name="Binder M."/>
            <person name="Bloem J."/>
            <person name="Labutti K."/>
            <person name="Salamov A."/>
            <person name="Andreopoulos B."/>
            <person name="Baker S."/>
            <person name="Barry K."/>
            <person name="Bills G."/>
            <person name="Bluhm B."/>
            <person name="Cannon C."/>
            <person name="Castanera R."/>
            <person name="Culley D."/>
            <person name="Daum C."/>
            <person name="Ezra D."/>
            <person name="Gonzalez J."/>
            <person name="Henrissat B."/>
            <person name="Kuo A."/>
            <person name="Liang C."/>
            <person name="Lipzen A."/>
            <person name="Lutzoni F."/>
            <person name="Magnuson J."/>
            <person name="Mondo S."/>
            <person name="Nolan M."/>
            <person name="Ohm R."/>
            <person name="Pangilinan J."/>
            <person name="Park H.-J."/>
            <person name="Ramirez L."/>
            <person name="Alfaro M."/>
            <person name="Sun H."/>
            <person name="Tritt A."/>
            <person name="Yoshinaga Y."/>
            <person name="Zwiers L.-H."/>
            <person name="Turgeon B."/>
            <person name="Goodwin S."/>
            <person name="Spatafora J."/>
            <person name="Crous P."/>
            <person name="Grigoriev I."/>
        </authorList>
    </citation>
    <scope>NUCLEOTIDE SEQUENCE</scope>
    <source>
        <strain evidence="8">CBS 123094</strain>
    </source>
</reference>
<dbReference type="InterPro" id="IPR050493">
    <property type="entry name" value="FAD-dep_Monooxygenase_BioMet"/>
</dbReference>
<evidence type="ECO:0000256" key="5">
    <source>
        <dbReference type="ARBA" id="ARBA00023033"/>
    </source>
</evidence>
<dbReference type="AlphaFoldDB" id="A0A6A5WBP9"/>
<evidence type="ECO:0000256" key="1">
    <source>
        <dbReference type="ARBA" id="ARBA00007992"/>
    </source>
</evidence>
<keyword evidence="6" id="KW-0812">Transmembrane</keyword>
<dbReference type="PANTHER" id="PTHR13789">
    <property type="entry name" value="MONOOXYGENASE"/>
    <property type="match status" value="1"/>
</dbReference>
<name>A0A6A5WBP9_9PLEO</name>
<evidence type="ECO:0000256" key="3">
    <source>
        <dbReference type="ARBA" id="ARBA00022827"/>
    </source>
</evidence>
<keyword evidence="6" id="KW-0472">Membrane</keyword>
<dbReference type="GO" id="GO:0004497">
    <property type="term" value="F:monooxygenase activity"/>
    <property type="evidence" value="ECO:0007669"/>
    <property type="project" value="UniProtKB-KW"/>
</dbReference>
<dbReference type="InterPro" id="IPR002938">
    <property type="entry name" value="FAD-bd"/>
</dbReference>
<dbReference type="InterPro" id="IPR036188">
    <property type="entry name" value="FAD/NAD-bd_sf"/>
</dbReference>
<evidence type="ECO:0000256" key="6">
    <source>
        <dbReference type="SAM" id="Phobius"/>
    </source>
</evidence>
<gene>
    <name evidence="8" type="ORF">P154DRAFT_535549</name>
</gene>
<proteinExistence type="inferred from homology"/>
<dbReference type="GO" id="GO:0071949">
    <property type="term" value="F:FAD binding"/>
    <property type="evidence" value="ECO:0007669"/>
    <property type="project" value="InterPro"/>
</dbReference>
<organism evidence="8 9">
    <name type="scientific">Amniculicola lignicola CBS 123094</name>
    <dbReference type="NCBI Taxonomy" id="1392246"/>
    <lineage>
        <taxon>Eukaryota</taxon>
        <taxon>Fungi</taxon>
        <taxon>Dikarya</taxon>
        <taxon>Ascomycota</taxon>
        <taxon>Pezizomycotina</taxon>
        <taxon>Dothideomycetes</taxon>
        <taxon>Pleosporomycetidae</taxon>
        <taxon>Pleosporales</taxon>
        <taxon>Amniculicolaceae</taxon>
        <taxon>Amniculicola</taxon>
    </lineage>
</organism>
<dbReference type="SUPFAM" id="SSF54373">
    <property type="entry name" value="FAD-linked reductases, C-terminal domain"/>
    <property type="match status" value="1"/>
</dbReference>
<evidence type="ECO:0000313" key="8">
    <source>
        <dbReference type="EMBL" id="KAF1999290.1"/>
    </source>
</evidence>
<evidence type="ECO:0000259" key="7">
    <source>
        <dbReference type="Pfam" id="PF01494"/>
    </source>
</evidence>
<dbReference type="EMBL" id="ML977596">
    <property type="protein sequence ID" value="KAF1999290.1"/>
    <property type="molecule type" value="Genomic_DNA"/>
</dbReference>
<dbReference type="Gene3D" id="3.50.50.60">
    <property type="entry name" value="FAD/NAD(P)-binding domain"/>
    <property type="match status" value="1"/>
</dbReference>
<dbReference type="FunFam" id="3.50.50.60:FF:000115">
    <property type="entry name" value="Salicylate hydroxylase, putative"/>
    <property type="match status" value="1"/>
</dbReference>
<keyword evidence="5" id="KW-0503">Monooxygenase</keyword>
<accession>A0A6A5WBP9</accession>
<feature type="domain" description="FAD-binding" evidence="7">
    <location>
        <begin position="22"/>
        <end position="190"/>
    </location>
</feature>